<evidence type="ECO:0000256" key="1">
    <source>
        <dbReference type="SAM" id="Coils"/>
    </source>
</evidence>
<sequence>MVMGGPSLDGGTRLETFKDLLTARANAIAEDLDRARRQEKLATEEKRILDEYVHRSKLARQSFSRAGGSASVSLTLGSFHLPGVPLVQPLATEVAALLAAYVEANGRQWLGDDDAQAVGESLEKVGAAFLAAGMPLFAEHAFHQAATLYRRFDDAPAEDRCKYRRAAAHRVSLPPRTFQRVLADLQAVLFGYGYRPLRLLVWILVLVAGFTGVLLLLPRTGGATASEAFYVALQNFLNPMGLGDVRYLSGSWKPVLEIESYTGDVFRNLFFVLLIRRLFRL</sequence>
<evidence type="ECO:0000313" key="4">
    <source>
        <dbReference type="Proteomes" id="UP001500751"/>
    </source>
</evidence>
<name>A0ABN2V2D4_9ACTN</name>
<feature type="coiled-coil region" evidence="1">
    <location>
        <begin position="18"/>
        <end position="45"/>
    </location>
</feature>
<organism evidence="3 4">
    <name type="scientific">Catenulispora yoronensis</name>
    <dbReference type="NCBI Taxonomy" id="450799"/>
    <lineage>
        <taxon>Bacteria</taxon>
        <taxon>Bacillati</taxon>
        <taxon>Actinomycetota</taxon>
        <taxon>Actinomycetes</taxon>
        <taxon>Catenulisporales</taxon>
        <taxon>Catenulisporaceae</taxon>
        <taxon>Catenulispora</taxon>
    </lineage>
</organism>
<dbReference type="Proteomes" id="UP001500751">
    <property type="component" value="Unassembled WGS sequence"/>
</dbReference>
<keyword evidence="1" id="KW-0175">Coiled coil</keyword>
<keyword evidence="2" id="KW-0812">Transmembrane</keyword>
<keyword evidence="2" id="KW-0472">Membrane</keyword>
<gene>
    <name evidence="3" type="ORF">GCM10009839_61480</name>
</gene>
<keyword evidence="2" id="KW-1133">Transmembrane helix</keyword>
<accession>A0ABN2V2D4</accession>
<protein>
    <submittedName>
        <fullName evidence="3">Uncharacterized protein</fullName>
    </submittedName>
</protein>
<comment type="caution">
    <text evidence="3">The sequence shown here is derived from an EMBL/GenBank/DDBJ whole genome shotgun (WGS) entry which is preliminary data.</text>
</comment>
<keyword evidence="4" id="KW-1185">Reference proteome</keyword>
<reference evidence="3 4" key="1">
    <citation type="journal article" date="2019" name="Int. J. Syst. Evol. Microbiol.">
        <title>The Global Catalogue of Microorganisms (GCM) 10K type strain sequencing project: providing services to taxonomists for standard genome sequencing and annotation.</title>
        <authorList>
            <consortium name="The Broad Institute Genomics Platform"/>
            <consortium name="The Broad Institute Genome Sequencing Center for Infectious Disease"/>
            <person name="Wu L."/>
            <person name="Ma J."/>
        </authorList>
    </citation>
    <scope>NUCLEOTIDE SEQUENCE [LARGE SCALE GENOMIC DNA]</scope>
    <source>
        <strain evidence="3 4">JCM 16014</strain>
    </source>
</reference>
<dbReference type="EMBL" id="BAAAQN010000044">
    <property type="protein sequence ID" value="GAA2047836.1"/>
    <property type="molecule type" value="Genomic_DNA"/>
</dbReference>
<evidence type="ECO:0000313" key="3">
    <source>
        <dbReference type="EMBL" id="GAA2047836.1"/>
    </source>
</evidence>
<feature type="transmembrane region" description="Helical" evidence="2">
    <location>
        <begin position="199"/>
        <end position="217"/>
    </location>
</feature>
<proteinExistence type="predicted"/>
<evidence type="ECO:0000256" key="2">
    <source>
        <dbReference type="SAM" id="Phobius"/>
    </source>
</evidence>